<dbReference type="PANTHER" id="PTHR23336">
    <property type="entry name" value="ZINC FINGER CW-TYPE COILED-COIL DOMAIN PROTEIN 3"/>
    <property type="match status" value="1"/>
</dbReference>
<keyword evidence="2" id="KW-0234">DNA repair</keyword>
<dbReference type="AlphaFoldDB" id="A0ABD1IDJ7"/>
<dbReference type="InterPro" id="IPR041006">
    <property type="entry name" value="Morc_S5"/>
</dbReference>
<comment type="caution">
    <text evidence="4">The sequence shown here is derived from an EMBL/GenBank/DDBJ whole genome shotgun (WGS) entry which is preliminary data.</text>
</comment>
<accession>A0ABD1IDJ7</accession>
<reference evidence="4 5" key="1">
    <citation type="submission" date="2024-06" db="EMBL/GenBank/DDBJ databases">
        <title>A chromosome level genome sequence of Diviner's sage (Salvia divinorum).</title>
        <authorList>
            <person name="Ford S.A."/>
            <person name="Ro D.-K."/>
            <person name="Ness R.W."/>
            <person name="Phillips M.A."/>
        </authorList>
    </citation>
    <scope>NUCLEOTIDE SEQUENCE [LARGE SCALE GENOMIC DNA]</scope>
    <source>
        <strain evidence="4">SAF-2024a</strain>
        <tissue evidence="4">Leaf</tissue>
    </source>
</reference>
<organism evidence="4 5">
    <name type="scientific">Salvia divinorum</name>
    <name type="common">Maria pastora</name>
    <name type="synonym">Diviner's sage</name>
    <dbReference type="NCBI Taxonomy" id="28513"/>
    <lineage>
        <taxon>Eukaryota</taxon>
        <taxon>Viridiplantae</taxon>
        <taxon>Streptophyta</taxon>
        <taxon>Embryophyta</taxon>
        <taxon>Tracheophyta</taxon>
        <taxon>Spermatophyta</taxon>
        <taxon>Magnoliopsida</taxon>
        <taxon>eudicotyledons</taxon>
        <taxon>Gunneridae</taxon>
        <taxon>Pentapetalae</taxon>
        <taxon>asterids</taxon>
        <taxon>lamiids</taxon>
        <taxon>Lamiales</taxon>
        <taxon>Lamiaceae</taxon>
        <taxon>Nepetoideae</taxon>
        <taxon>Mentheae</taxon>
        <taxon>Salviinae</taxon>
        <taxon>Salvia</taxon>
        <taxon>Salvia subgen. Calosphace</taxon>
    </lineage>
</organism>
<evidence type="ECO:0000259" key="3">
    <source>
        <dbReference type="Pfam" id="PF17942"/>
    </source>
</evidence>
<keyword evidence="5" id="KW-1185">Reference proteome</keyword>
<dbReference type="EMBL" id="JBEAFC010000002">
    <property type="protein sequence ID" value="KAL1566495.1"/>
    <property type="molecule type" value="Genomic_DNA"/>
</dbReference>
<dbReference type="GO" id="GO:0006281">
    <property type="term" value="P:DNA repair"/>
    <property type="evidence" value="ECO:0007669"/>
    <property type="project" value="UniProtKB-KW"/>
</dbReference>
<dbReference type="Pfam" id="PF17942">
    <property type="entry name" value="Morc6_S5"/>
    <property type="match status" value="1"/>
</dbReference>
<gene>
    <name evidence="4" type="primary">MORC7</name>
    <name evidence="4" type="ORF">AAHA92_02101</name>
</gene>
<dbReference type="InterPro" id="IPR045261">
    <property type="entry name" value="MORC_ATPase"/>
</dbReference>
<sequence>MTGIEILKQYCSGLHFQVKLIFFGRGNHFVKCDLCASWSWILTQICVDEKSIDMAKKYPNSKHFLTCHHSLRSYTAILCLRIPPGFRITLHGEDVEHHSVVNDMMMSQEITYRPQPATEGIPKNLNMLLCLLALEKDARAHIDVQGFNVYHKNRLIKIEKERRENYR</sequence>
<evidence type="ECO:0000256" key="1">
    <source>
        <dbReference type="ARBA" id="ARBA00022763"/>
    </source>
</evidence>
<protein>
    <submittedName>
        <fullName evidence="4">Protein MICRORCHIDIA 7</fullName>
    </submittedName>
</protein>
<dbReference type="PANTHER" id="PTHR23336:SF58">
    <property type="entry name" value="PROTEIN MICRORCHIDIA 4"/>
    <property type="match status" value="1"/>
</dbReference>
<evidence type="ECO:0000313" key="5">
    <source>
        <dbReference type="Proteomes" id="UP001567538"/>
    </source>
</evidence>
<keyword evidence="1" id="KW-0227">DNA damage</keyword>
<evidence type="ECO:0000313" key="4">
    <source>
        <dbReference type="EMBL" id="KAL1566495.1"/>
    </source>
</evidence>
<feature type="domain" description="Morc S5" evidence="3">
    <location>
        <begin position="69"/>
        <end position="157"/>
    </location>
</feature>
<dbReference type="Proteomes" id="UP001567538">
    <property type="component" value="Unassembled WGS sequence"/>
</dbReference>
<evidence type="ECO:0000256" key="2">
    <source>
        <dbReference type="ARBA" id="ARBA00023204"/>
    </source>
</evidence>
<name>A0ABD1IDJ7_SALDI</name>
<proteinExistence type="predicted"/>